<protein>
    <submittedName>
        <fullName evidence="1">Uncharacterized protein</fullName>
    </submittedName>
</protein>
<evidence type="ECO:0000313" key="1">
    <source>
        <dbReference type="EMBL" id="SBR03381.1"/>
    </source>
</evidence>
<name>A0A1A8J1G5_NOTKU</name>
<accession>A0A1A8J1G5</accession>
<feature type="non-terminal residue" evidence="1">
    <location>
        <position position="1"/>
    </location>
</feature>
<gene>
    <name evidence="1" type="primary">Nfu_g_1_016303</name>
</gene>
<dbReference type="EMBL" id="HAED01016936">
    <property type="protein sequence ID" value="SBR03381.1"/>
    <property type="molecule type" value="Transcribed_RNA"/>
</dbReference>
<sequence>INAMNPTVVELGFPRRTCCRCFRTKDRRRKEPEELSSSGKVALTERLDTTPFVCSFYFLVGDISCGGDTSQHVNFGCWS</sequence>
<proteinExistence type="predicted"/>
<organism evidence="1">
    <name type="scientific">Nothobranchius kuhntae</name>
    <name type="common">Beira killifish</name>
    <dbReference type="NCBI Taxonomy" id="321403"/>
    <lineage>
        <taxon>Eukaryota</taxon>
        <taxon>Metazoa</taxon>
        <taxon>Chordata</taxon>
        <taxon>Craniata</taxon>
        <taxon>Vertebrata</taxon>
        <taxon>Euteleostomi</taxon>
        <taxon>Actinopterygii</taxon>
        <taxon>Neopterygii</taxon>
        <taxon>Teleostei</taxon>
        <taxon>Neoteleostei</taxon>
        <taxon>Acanthomorphata</taxon>
        <taxon>Ovalentaria</taxon>
        <taxon>Atherinomorphae</taxon>
        <taxon>Cyprinodontiformes</taxon>
        <taxon>Nothobranchiidae</taxon>
        <taxon>Nothobranchius</taxon>
    </lineage>
</organism>
<dbReference type="AlphaFoldDB" id="A0A1A8J1G5"/>
<reference evidence="1" key="1">
    <citation type="submission" date="2016-05" db="EMBL/GenBank/DDBJ databases">
        <authorList>
            <person name="Lavstsen T."/>
            <person name="Jespersen J.S."/>
        </authorList>
    </citation>
    <scope>NUCLEOTIDE SEQUENCE</scope>
    <source>
        <tissue evidence="1">Brain</tissue>
    </source>
</reference>
<feature type="non-terminal residue" evidence="1">
    <location>
        <position position="79"/>
    </location>
</feature>
<reference evidence="1" key="2">
    <citation type="submission" date="2016-06" db="EMBL/GenBank/DDBJ databases">
        <title>The genome of a short-lived fish provides insights into sex chromosome evolution and the genetic control of aging.</title>
        <authorList>
            <person name="Reichwald K."/>
            <person name="Felder M."/>
            <person name="Petzold A."/>
            <person name="Koch P."/>
            <person name="Groth M."/>
            <person name="Platzer M."/>
        </authorList>
    </citation>
    <scope>NUCLEOTIDE SEQUENCE</scope>
    <source>
        <tissue evidence="1">Brain</tissue>
    </source>
</reference>